<dbReference type="InterPro" id="IPR055562">
    <property type="entry name" value="DUF7138"/>
</dbReference>
<reference evidence="3 4" key="1">
    <citation type="journal article" date="2011" name="Science">
        <title>The Selaginella genome identifies genetic changes associated with the evolution of vascular plants.</title>
        <authorList>
            <person name="Banks J.A."/>
            <person name="Nishiyama T."/>
            <person name="Hasebe M."/>
            <person name="Bowman J.L."/>
            <person name="Gribskov M."/>
            <person name="dePamphilis C."/>
            <person name="Albert V.A."/>
            <person name="Aono N."/>
            <person name="Aoyama T."/>
            <person name="Ambrose B.A."/>
            <person name="Ashton N.W."/>
            <person name="Axtell M.J."/>
            <person name="Barker E."/>
            <person name="Barker M.S."/>
            <person name="Bennetzen J.L."/>
            <person name="Bonawitz N.D."/>
            <person name="Chapple C."/>
            <person name="Cheng C."/>
            <person name="Correa L.G."/>
            <person name="Dacre M."/>
            <person name="DeBarry J."/>
            <person name="Dreyer I."/>
            <person name="Elias M."/>
            <person name="Engstrom E.M."/>
            <person name="Estelle M."/>
            <person name="Feng L."/>
            <person name="Finet C."/>
            <person name="Floyd S.K."/>
            <person name="Frommer W.B."/>
            <person name="Fujita T."/>
            <person name="Gramzow L."/>
            <person name="Gutensohn M."/>
            <person name="Harholt J."/>
            <person name="Hattori M."/>
            <person name="Heyl A."/>
            <person name="Hirai T."/>
            <person name="Hiwatashi Y."/>
            <person name="Ishikawa M."/>
            <person name="Iwata M."/>
            <person name="Karol K.G."/>
            <person name="Koehler B."/>
            <person name="Kolukisaoglu U."/>
            <person name="Kubo M."/>
            <person name="Kurata T."/>
            <person name="Lalonde S."/>
            <person name="Li K."/>
            <person name="Li Y."/>
            <person name="Litt A."/>
            <person name="Lyons E."/>
            <person name="Manning G."/>
            <person name="Maruyama T."/>
            <person name="Michael T.P."/>
            <person name="Mikami K."/>
            <person name="Miyazaki S."/>
            <person name="Morinaga S."/>
            <person name="Murata T."/>
            <person name="Mueller-Roeber B."/>
            <person name="Nelson D.R."/>
            <person name="Obara M."/>
            <person name="Oguri Y."/>
            <person name="Olmstead R.G."/>
            <person name="Onodera N."/>
            <person name="Petersen B.L."/>
            <person name="Pils B."/>
            <person name="Prigge M."/>
            <person name="Rensing S.A."/>
            <person name="Riano-Pachon D.M."/>
            <person name="Roberts A.W."/>
            <person name="Sato Y."/>
            <person name="Scheller H.V."/>
            <person name="Schulz B."/>
            <person name="Schulz C."/>
            <person name="Shakirov E.V."/>
            <person name="Shibagaki N."/>
            <person name="Shinohara N."/>
            <person name="Shippen D.E."/>
            <person name="Soerensen I."/>
            <person name="Sotooka R."/>
            <person name="Sugimoto N."/>
            <person name="Sugita M."/>
            <person name="Sumikawa N."/>
            <person name="Tanurdzic M."/>
            <person name="Theissen G."/>
            <person name="Ulvskov P."/>
            <person name="Wakazuki S."/>
            <person name="Weng J.K."/>
            <person name="Willats W.W."/>
            <person name="Wipf D."/>
            <person name="Wolf P.G."/>
            <person name="Yang L."/>
            <person name="Zimmer A.D."/>
            <person name="Zhu Q."/>
            <person name="Mitros T."/>
            <person name="Hellsten U."/>
            <person name="Loque D."/>
            <person name="Otillar R."/>
            <person name="Salamov A."/>
            <person name="Schmutz J."/>
            <person name="Shapiro H."/>
            <person name="Lindquist E."/>
            <person name="Lucas S."/>
            <person name="Rokhsar D."/>
            <person name="Grigoriev I.V."/>
        </authorList>
    </citation>
    <scope>NUCLEOTIDE SEQUENCE [LARGE SCALE GENOMIC DNA]</scope>
</reference>
<evidence type="ECO:0000256" key="1">
    <source>
        <dbReference type="SAM" id="MobiDB-lite"/>
    </source>
</evidence>
<evidence type="ECO:0000259" key="2">
    <source>
        <dbReference type="Pfam" id="PF23596"/>
    </source>
</evidence>
<dbReference type="Gramene" id="EFJ22825">
    <property type="protein sequence ID" value="EFJ22825"/>
    <property type="gene ID" value="SELMODRAFT_443054"/>
</dbReference>
<protein>
    <recommendedName>
        <fullName evidence="2">DUF7138 domain-containing protein</fullName>
    </recommendedName>
</protein>
<keyword evidence="4" id="KW-1185">Reference proteome</keyword>
<dbReference type="Pfam" id="PF23596">
    <property type="entry name" value="DUF7138"/>
    <property type="match status" value="1"/>
</dbReference>
<feature type="compositionally biased region" description="Polar residues" evidence="1">
    <location>
        <begin position="205"/>
        <end position="219"/>
    </location>
</feature>
<dbReference type="Proteomes" id="UP000001514">
    <property type="component" value="Unassembled WGS sequence"/>
</dbReference>
<dbReference type="AlphaFoldDB" id="D8RY17"/>
<gene>
    <name evidence="3" type="ORF">SELMODRAFT_443054</name>
</gene>
<feature type="compositionally biased region" description="Low complexity" evidence="1">
    <location>
        <begin position="126"/>
        <end position="135"/>
    </location>
</feature>
<dbReference type="PANTHER" id="PTHR36351">
    <property type="entry name" value="EMBRYO SAC DEVELOPMENT ARREST 12"/>
    <property type="match status" value="1"/>
</dbReference>
<organism evidence="4">
    <name type="scientific">Selaginella moellendorffii</name>
    <name type="common">Spikemoss</name>
    <dbReference type="NCBI Taxonomy" id="88036"/>
    <lineage>
        <taxon>Eukaryota</taxon>
        <taxon>Viridiplantae</taxon>
        <taxon>Streptophyta</taxon>
        <taxon>Embryophyta</taxon>
        <taxon>Tracheophyta</taxon>
        <taxon>Lycopodiopsida</taxon>
        <taxon>Selaginellales</taxon>
        <taxon>Selaginellaceae</taxon>
        <taxon>Selaginella</taxon>
    </lineage>
</organism>
<feature type="domain" description="DUF7138" evidence="2">
    <location>
        <begin position="7"/>
        <end position="97"/>
    </location>
</feature>
<accession>D8RY17</accession>
<evidence type="ECO:0000313" key="4">
    <source>
        <dbReference type="Proteomes" id="UP000001514"/>
    </source>
</evidence>
<name>D8RY17_SELML</name>
<feature type="region of interest" description="Disordered" evidence="1">
    <location>
        <begin position="428"/>
        <end position="448"/>
    </location>
</feature>
<feature type="region of interest" description="Disordered" evidence="1">
    <location>
        <begin position="106"/>
        <end position="142"/>
    </location>
</feature>
<feature type="region of interest" description="Disordered" evidence="1">
    <location>
        <begin position="365"/>
        <end position="389"/>
    </location>
</feature>
<dbReference type="InParanoid" id="D8RY17"/>
<dbReference type="KEGG" id="smo:SELMODRAFT_443054"/>
<evidence type="ECO:0000313" key="3">
    <source>
        <dbReference type="EMBL" id="EFJ22825.1"/>
    </source>
</evidence>
<sequence>MESFATPYPLFFFDGDQEVDKGQIGIHSVLSFKRFQGQLSRQVGIPANQLSAVFVCRRTTSRDADKRQKLPINENTNFNIILNQHNPSKEKDCYFLVSLKKSKKERKGARRRNAEAENVDDDDSTSSRGDTSPSSQRPGKEGDEAFAYEASSPNSVLDPAFEPSVVTAAASKNNVEVVAAAVLPEPVKEEEALSPVVVERDATPSVATTTTKENSSLSPPVTRIGGQPLARNANSVEQLAKFVGVIGDQHTASGGGGGGGGVGAATFSDAALTMSQAARFKDPIQQQPVGRPGMSMQRGVPVFPDGVNMRLLTGRTGVNGGGGAGNPSFQQALPNFHNQLALLQEQQQQQQQQARHFNFQQQRIARPSPGFTGSSSSIAPGGGGSVMDSGYGRSSEQFCQDCQSYKERNIRPPPFHCCINDRITAGFRGPSPAGPIERPIKRQVKAAA</sequence>
<dbReference type="OrthoDB" id="778072at2759"/>
<dbReference type="PANTHER" id="PTHR36351:SF1">
    <property type="entry name" value="EMBRYO SAC DEVELOPMENT ARREST 12"/>
    <property type="match status" value="1"/>
</dbReference>
<dbReference type="EMBL" id="GL377594">
    <property type="protein sequence ID" value="EFJ22825.1"/>
    <property type="molecule type" value="Genomic_DNA"/>
</dbReference>
<dbReference type="eggNOG" id="ENOG502SBA6">
    <property type="taxonomic scope" value="Eukaryota"/>
</dbReference>
<feature type="region of interest" description="Disordered" evidence="1">
    <location>
        <begin position="203"/>
        <end position="222"/>
    </location>
</feature>
<proteinExistence type="predicted"/>
<dbReference type="HOGENOM" id="CLU_050143_0_0_1"/>